<dbReference type="Ensembl" id="ENSEEET00000001163.2">
    <property type="protein sequence ID" value="ENSEEEP00000001139.2"/>
    <property type="gene ID" value="ENSEEEG00000000762.2"/>
</dbReference>
<evidence type="ECO:0000256" key="1">
    <source>
        <dbReference type="SAM" id="MobiDB-lite"/>
    </source>
</evidence>
<protein>
    <submittedName>
        <fullName evidence="3">Uncharacterized protein</fullName>
    </submittedName>
</protein>
<reference evidence="3" key="4">
    <citation type="submission" date="2025-08" db="UniProtKB">
        <authorList>
            <consortium name="Ensembl"/>
        </authorList>
    </citation>
    <scope>IDENTIFICATION</scope>
</reference>
<reference evidence="3" key="5">
    <citation type="submission" date="2025-09" db="UniProtKB">
        <authorList>
            <consortium name="Ensembl"/>
        </authorList>
    </citation>
    <scope>IDENTIFICATION</scope>
</reference>
<dbReference type="STRING" id="8005.ENSEEEP00000001139"/>
<keyword evidence="4" id="KW-1185">Reference proteome</keyword>
<keyword evidence="2" id="KW-0812">Transmembrane</keyword>
<dbReference type="Proteomes" id="UP000314983">
    <property type="component" value="Chromosome 1"/>
</dbReference>
<name>A0A4W4DQK0_ELEEL</name>
<evidence type="ECO:0000313" key="3">
    <source>
        <dbReference type="Ensembl" id="ENSEEEP00000001139.2"/>
    </source>
</evidence>
<feature type="transmembrane region" description="Helical" evidence="2">
    <location>
        <begin position="45"/>
        <end position="68"/>
    </location>
</feature>
<reference evidence="4" key="1">
    <citation type="journal article" date="2014" name="Science">
        <title>Nonhuman genetics. Genomic basis for the convergent evolution of electric organs.</title>
        <authorList>
            <person name="Gallant J.R."/>
            <person name="Traeger L.L."/>
            <person name="Volkening J.D."/>
            <person name="Moffett H."/>
            <person name="Chen P.H."/>
            <person name="Novina C.D."/>
            <person name="Phillips G.N.Jr."/>
            <person name="Anand R."/>
            <person name="Wells G.B."/>
            <person name="Pinch M."/>
            <person name="Guth R."/>
            <person name="Unguez G.A."/>
            <person name="Albert J.S."/>
            <person name="Zakon H.H."/>
            <person name="Samanta M.P."/>
            <person name="Sussman M.R."/>
        </authorList>
    </citation>
    <scope>NUCLEOTIDE SEQUENCE [LARGE SCALE GENOMIC DNA]</scope>
</reference>
<dbReference type="AlphaFoldDB" id="A0A4W4DQK0"/>
<organism evidence="3 4">
    <name type="scientific">Electrophorus electricus</name>
    <name type="common">Electric eel</name>
    <name type="synonym">Gymnotus electricus</name>
    <dbReference type="NCBI Taxonomy" id="8005"/>
    <lineage>
        <taxon>Eukaryota</taxon>
        <taxon>Metazoa</taxon>
        <taxon>Chordata</taxon>
        <taxon>Craniata</taxon>
        <taxon>Vertebrata</taxon>
        <taxon>Euteleostomi</taxon>
        <taxon>Actinopterygii</taxon>
        <taxon>Neopterygii</taxon>
        <taxon>Teleostei</taxon>
        <taxon>Ostariophysi</taxon>
        <taxon>Gymnotiformes</taxon>
        <taxon>Gymnotoidei</taxon>
        <taxon>Gymnotidae</taxon>
        <taxon>Electrophorus</taxon>
    </lineage>
</organism>
<reference evidence="3" key="3">
    <citation type="submission" date="2020-05" db="EMBL/GenBank/DDBJ databases">
        <title>Electrophorus electricus (electric eel) genome, fEleEle1, primary haplotype.</title>
        <authorList>
            <person name="Myers G."/>
            <person name="Meyer A."/>
            <person name="Fedrigo O."/>
            <person name="Formenti G."/>
            <person name="Rhie A."/>
            <person name="Tracey A."/>
            <person name="Sims Y."/>
            <person name="Jarvis E.D."/>
        </authorList>
    </citation>
    <scope>NUCLEOTIDE SEQUENCE [LARGE SCALE GENOMIC DNA]</scope>
</reference>
<accession>A0A4W4DQK0</accession>
<sequence>MCSRKPLNVLSSVFMMCELALLGVIACTDYWLYLSLNHTTSACSLAGECMSSLFPLVSLFFMVFEFVLKNFEHPHHSTLSSSHYCPPKPFTLSFLLACIFIVNRTKSRRVYFSYKYGWSFTFAWALHNSPSYCLDPKAWTLPHSTSQCLQPETRDPHSPSQCLQPENWDHHSPSQCLQPETRDPHSPSQLSIEALLALKTIYPALLKCPGYKHMFSSPC</sequence>
<evidence type="ECO:0000256" key="2">
    <source>
        <dbReference type="SAM" id="Phobius"/>
    </source>
</evidence>
<feature type="region of interest" description="Disordered" evidence="1">
    <location>
        <begin position="150"/>
        <end position="187"/>
    </location>
</feature>
<keyword evidence="2" id="KW-1133">Transmembrane helix</keyword>
<proteinExistence type="predicted"/>
<reference evidence="4" key="2">
    <citation type="journal article" date="2017" name="Sci. Adv.">
        <title>A tail of two voltages: Proteomic comparison of the three electric organs of the electric eel.</title>
        <authorList>
            <person name="Traeger L.L."/>
            <person name="Sabat G."/>
            <person name="Barrett-Wilt G.A."/>
            <person name="Wells G.B."/>
            <person name="Sussman M.R."/>
        </authorList>
    </citation>
    <scope>NUCLEOTIDE SEQUENCE [LARGE SCALE GENOMIC DNA]</scope>
</reference>
<keyword evidence="2" id="KW-0472">Membrane</keyword>
<feature type="transmembrane region" description="Helical" evidence="2">
    <location>
        <begin position="12"/>
        <end position="33"/>
    </location>
</feature>
<evidence type="ECO:0000313" key="4">
    <source>
        <dbReference type="Proteomes" id="UP000314983"/>
    </source>
</evidence>